<evidence type="ECO:0000313" key="2">
    <source>
        <dbReference type="Proteomes" id="UP001056120"/>
    </source>
</evidence>
<evidence type="ECO:0000313" key="1">
    <source>
        <dbReference type="EMBL" id="KAI3744886.1"/>
    </source>
</evidence>
<sequence>MIFLTAVKEPFCTSVIQVVQQLPFPTVNHLAGFLSSSAFVTELAPLLERYLWLFRVNPRMSLNLNLRRLPPSSASVVAAGRLGGVAGACERDETRKGK</sequence>
<comment type="caution">
    <text evidence="1">The sequence shown here is derived from an EMBL/GenBank/DDBJ whole genome shotgun (WGS) entry which is preliminary data.</text>
</comment>
<dbReference type="EMBL" id="CM042036">
    <property type="protein sequence ID" value="KAI3744886.1"/>
    <property type="molecule type" value="Genomic_DNA"/>
</dbReference>
<proteinExistence type="predicted"/>
<gene>
    <name evidence="1" type="ORF">L1987_57982</name>
</gene>
<reference evidence="1 2" key="2">
    <citation type="journal article" date="2022" name="Mol. Ecol. Resour.">
        <title>The genomes of chicory, endive, great burdock and yacon provide insights into Asteraceae paleo-polyploidization history and plant inulin production.</title>
        <authorList>
            <person name="Fan W."/>
            <person name="Wang S."/>
            <person name="Wang H."/>
            <person name="Wang A."/>
            <person name="Jiang F."/>
            <person name="Liu H."/>
            <person name="Zhao H."/>
            <person name="Xu D."/>
            <person name="Zhang Y."/>
        </authorList>
    </citation>
    <scope>NUCLEOTIDE SEQUENCE [LARGE SCALE GENOMIC DNA]</scope>
    <source>
        <strain evidence="2">cv. Yunnan</strain>
        <tissue evidence="1">Leaves</tissue>
    </source>
</reference>
<name>A0ACB9DEH1_9ASTR</name>
<protein>
    <submittedName>
        <fullName evidence="1">Uncharacterized protein</fullName>
    </submittedName>
</protein>
<reference evidence="2" key="1">
    <citation type="journal article" date="2022" name="Mol. Ecol. Resour.">
        <title>The genomes of chicory, endive, great burdock and yacon provide insights into Asteraceae palaeo-polyploidization history and plant inulin production.</title>
        <authorList>
            <person name="Fan W."/>
            <person name="Wang S."/>
            <person name="Wang H."/>
            <person name="Wang A."/>
            <person name="Jiang F."/>
            <person name="Liu H."/>
            <person name="Zhao H."/>
            <person name="Xu D."/>
            <person name="Zhang Y."/>
        </authorList>
    </citation>
    <scope>NUCLEOTIDE SEQUENCE [LARGE SCALE GENOMIC DNA]</scope>
    <source>
        <strain evidence="2">cv. Yunnan</strain>
    </source>
</reference>
<accession>A0ACB9DEH1</accession>
<keyword evidence="2" id="KW-1185">Reference proteome</keyword>
<dbReference type="Proteomes" id="UP001056120">
    <property type="component" value="Linkage Group LG19"/>
</dbReference>
<organism evidence="1 2">
    <name type="scientific">Smallanthus sonchifolius</name>
    <dbReference type="NCBI Taxonomy" id="185202"/>
    <lineage>
        <taxon>Eukaryota</taxon>
        <taxon>Viridiplantae</taxon>
        <taxon>Streptophyta</taxon>
        <taxon>Embryophyta</taxon>
        <taxon>Tracheophyta</taxon>
        <taxon>Spermatophyta</taxon>
        <taxon>Magnoliopsida</taxon>
        <taxon>eudicotyledons</taxon>
        <taxon>Gunneridae</taxon>
        <taxon>Pentapetalae</taxon>
        <taxon>asterids</taxon>
        <taxon>campanulids</taxon>
        <taxon>Asterales</taxon>
        <taxon>Asteraceae</taxon>
        <taxon>Asteroideae</taxon>
        <taxon>Heliantheae alliance</taxon>
        <taxon>Millerieae</taxon>
        <taxon>Smallanthus</taxon>
    </lineage>
</organism>